<accession>A0A0G1H191</accession>
<evidence type="ECO:0000313" key="2">
    <source>
        <dbReference type="EMBL" id="KKT40665.1"/>
    </source>
</evidence>
<reference evidence="2 3" key="1">
    <citation type="journal article" date="2015" name="Nature">
        <title>rRNA introns, odd ribosomes, and small enigmatic genomes across a large radiation of phyla.</title>
        <authorList>
            <person name="Brown C.T."/>
            <person name="Hug L.A."/>
            <person name="Thomas B.C."/>
            <person name="Sharon I."/>
            <person name="Castelle C.J."/>
            <person name="Singh A."/>
            <person name="Wilkins M.J."/>
            <person name="Williams K.H."/>
            <person name="Banfield J.F."/>
        </authorList>
    </citation>
    <scope>NUCLEOTIDE SEQUENCE [LARGE SCALE GENOMIC DNA]</scope>
</reference>
<dbReference type="Proteomes" id="UP000034736">
    <property type="component" value="Unassembled WGS sequence"/>
</dbReference>
<evidence type="ECO:0000313" key="3">
    <source>
        <dbReference type="Proteomes" id="UP000034736"/>
    </source>
</evidence>
<dbReference type="Gene3D" id="3.40.50.2300">
    <property type="match status" value="1"/>
</dbReference>
<dbReference type="InterPro" id="IPR023485">
    <property type="entry name" value="Ptyr_pPase"/>
</dbReference>
<dbReference type="AlphaFoldDB" id="A0A0G1H191"/>
<dbReference type="EMBL" id="LCHU01000019">
    <property type="protein sequence ID" value="KKT40665.1"/>
    <property type="molecule type" value="Genomic_DNA"/>
</dbReference>
<dbReference type="InterPro" id="IPR036196">
    <property type="entry name" value="Ptyr_pPase_sf"/>
</dbReference>
<dbReference type="STRING" id="1618647.UW30_C0019G0004"/>
<dbReference type="SMART" id="SM00226">
    <property type="entry name" value="LMWPc"/>
    <property type="match status" value="1"/>
</dbReference>
<protein>
    <recommendedName>
        <fullName evidence="1">Phosphotyrosine protein phosphatase I domain-containing protein</fullName>
    </recommendedName>
</protein>
<dbReference type="SUPFAM" id="SSF52788">
    <property type="entry name" value="Phosphotyrosine protein phosphatases I"/>
    <property type="match status" value="1"/>
</dbReference>
<organism evidence="2 3">
    <name type="scientific">Candidatus Giovannonibacteria bacterium GW2011_GWA2_44_13b</name>
    <dbReference type="NCBI Taxonomy" id="1618647"/>
    <lineage>
        <taxon>Bacteria</taxon>
        <taxon>Candidatus Giovannoniibacteriota</taxon>
    </lineage>
</organism>
<sequence>MKVLFICKGDMFRSPMAAAIYNKATKSSDAISAGTYVGAPDEPEGRVLSDLFPKNDAVFKILEENGINIRSNRTKKLIPQMLADADIAVSMAEEPFIPDFLKNDKKVIWWDIANPEKATSEFVKKTYEKLDILIRELIKTH</sequence>
<gene>
    <name evidence="2" type="ORF">UW30_C0019G0004</name>
</gene>
<comment type="caution">
    <text evidence="2">The sequence shown here is derived from an EMBL/GenBank/DDBJ whole genome shotgun (WGS) entry which is preliminary data.</text>
</comment>
<evidence type="ECO:0000259" key="1">
    <source>
        <dbReference type="SMART" id="SM00226"/>
    </source>
</evidence>
<proteinExistence type="predicted"/>
<name>A0A0G1H191_9BACT</name>
<dbReference type="Pfam" id="PF01451">
    <property type="entry name" value="LMWPc"/>
    <property type="match status" value="1"/>
</dbReference>
<feature type="domain" description="Phosphotyrosine protein phosphatase I" evidence="1">
    <location>
        <begin position="1"/>
        <end position="140"/>
    </location>
</feature>